<protein>
    <recommendedName>
        <fullName evidence="3">DUF898 domain-containing protein</fullName>
    </recommendedName>
</protein>
<keyword evidence="1" id="KW-0472">Membrane</keyword>
<evidence type="ECO:0000313" key="2">
    <source>
        <dbReference type="EMBL" id="SVE61539.1"/>
    </source>
</evidence>
<name>A0A383EY05_9ZZZZ</name>
<feature type="transmembrane region" description="Helical" evidence="1">
    <location>
        <begin position="20"/>
        <end position="42"/>
    </location>
</feature>
<dbReference type="AlphaFoldDB" id="A0A383EY05"/>
<proteinExistence type="predicted"/>
<reference evidence="2" key="1">
    <citation type="submission" date="2018-05" db="EMBL/GenBank/DDBJ databases">
        <authorList>
            <person name="Lanie J.A."/>
            <person name="Ng W.-L."/>
            <person name="Kazmierczak K.M."/>
            <person name="Andrzejewski T.M."/>
            <person name="Davidsen T.M."/>
            <person name="Wayne K.J."/>
            <person name="Tettelin H."/>
            <person name="Glass J.I."/>
            <person name="Rusch D."/>
            <person name="Podicherti R."/>
            <person name="Tsui H.-C.T."/>
            <person name="Winkler M.E."/>
        </authorList>
    </citation>
    <scope>NUCLEOTIDE SEQUENCE</scope>
</reference>
<organism evidence="2">
    <name type="scientific">marine metagenome</name>
    <dbReference type="NCBI Taxonomy" id="408172"/>
    <lineage>
        <taxon>unclassified sequences</taxon>
        <taxon>metagenomes</taxon>
        <taxon>ecological metagenomes</taxon>
    </lineage>
</organism>
<evidence type="ECO:0008006" key="3">
    <source>
        <dbReference type="Google" id="ProtNLM"/>
    </source>
</evidence>
<evidence type="ECO:0000256" key="1">
    <source>
        <dbReference type="SAM" id="Phobius"/>
    </source>
</evidence>
<sequence>MSKSKNFVFDGGAATYIGTAILSKLITICTLGLAYPWALCLFHRWKAKHTYIQGKQLVFTGGGFSLIGFWIKSVLFVIITFGIYIFWLIPKLNQWVVEHTDFVDA</sequence>
<feature type="transmembrane region" description="Helical" evidence="1">
    <location>
        <begin position="63"/>
        <end position="89"/>
    </location>
</feature>
<keyword evidence="1" id="KW-1133">Transmembrane helix</keyword>
<gene>
    <name evidence="2" type="ORF">METZ01_LOCUS514393</name>
</gene>
<dbReference type="Pfam" id="PF05987">
    <property type="entry name" value="DUF898"/>
    <property type="match status" value="1"/>
</dbReference>
<accession>A0A383EY05</accession>
<dbReference type="InterPro" id="IPR010295">
    <property type="entry name" value="DUF898"/>
</dbReference>
<keyword evidence="1" id="KW-0812">Transmembrane</keyword>
<dbReference type="EMBL" id="UINC01229719">
    <property type="protein sequence ID" value="SVE61539.1"/>
    <property type="molecule type" value="Genomic_DNA"/>
</dbReference>